<organism evidence="22 23">
    <name type="scientific">Aquamicrobium zhengzhouense</name>
    <dbReference type="NCBI Taxonomy" id="2781738"/>
    <lineage>
        <taxon>Bacteria</taxon>
        <taxon>Pseudomonadati</taxon>
        <taxon>Pseudomonadota</taxon>
        <taxon>Alphaproteobacteria</taxon>
        <taxon>Hyphomicrobiales</taxon>
        <taxon>Phyllobacteriaceae</taxon>
        <taxon>Aquamicrobium</taxon>
    </lineage>
</organism>
<dbReference type="InterPro" id="IPR030677">
    <property type="entry name" value="Nnr"/>
</dbReference>
<dbReference type="CDD" id="cd01171">
    <property type="entry name" value="YXKO-related"/>
    <property type="match status" value="1"/>
</dbReference>
<evidence type="ECO:0000256" key="19">
    <source>
        <dbReference type="PIRNR" id="PIRNR017184"/>
    </source>
</evidence>
<dbReference type="PANTHER" id="PTHR12592">
    <property type="entry name" value="ATP-DEPENDENT (S)-NAD(P)H-HYDRATE DEHYDRATASE FAMILY MEMBER"/>
    <property type="match status" value="1"/>
</dbReference>
<dbReference type="PROSITE" id="PS51383">
    <property type="entry name" value="YJEF_C_3"/>
    <property type="match status" value="1"/>
</dbReference>
<keyword evidence="11 18" id="KW-0413">Isomerase</keyword>
<dbReference type="EC" id="4.2.1.136" evidence="19"/>
<keyword evidence="8 17" id="KW-0521">NADP</keyword>
<evidence type="ECO:0000259" key="21">
    <source>
        <dbReference type="PROSITE" id="PS51385"/>
    </source>
</evidence>
<dbReference type="NCBIfam" id="TIGR00197">
    <property type="entry name" value="yjeF_nterm"/>
    <property type="match status" value="1"/>
</dbReference>
<feature type="binding site" evidence="17">
    <location>
        <position position="319"/>
    </location>
    <ligand>
        <name>(6S)-NADPHX</name>
        <dbReference type="ChEBI" id="CHEBI:64076"/>
    </ligand>
</feature>
<feature type="binding site" evidence="17">
    <location>
        <position position="438"/>
    </location>
    <ligand>
        <name>AMP</name>
        <dbReference type="ChEBI" id="CHEBI:456215"/>
    </ligand>
</feature>
<dbReference type="Gene3D" id="3.40.1190.20">
    <property type="match status" value="1"/>
</dbReference>
<dbReference type="Proteomes" id="UP000601789">
    <property type="component" value="Unassembled WGS sequence"/>
</dbReference>
<reference evidence="22 23" key="1">
    <citation type="submission" date="2020-10" db="EMBL/GenBank/DDBJ databases">
        <title>Aquamicrobium zhengzhouensis sp. nov., a exopolysaccharide producing bacterium isolated from farmland soil.</title>
        <authorList>
            <person name="Wang X."/>
        </authorList>
    </citation>
    <scope>NUCLEOTIDE SEQUENCE [LARGE SCALE GENOMIC DNA]</scope>
    <source>
        <strain evidence="23">cd-1</strain>
    </source>
</reference>
<keyword evidence="5 18" id="KW-0479">Metal-binding</keyword>
<keyword evidence="10 17" id="KW-0520">NAD</keyword>
<feature type="domain" description="YjeF N-terminal" evidence="21">
    <location>
        <begin position="13"/>
        <end position="211"/>
    </location>
</feature>
<comment type="caution">
    <text evidence="22">The sequence shown here is derived from an EMBL/GenBank/DDBJ whole genome shotgun (WGS) entry which is preliminary data.</text>
</comment>
<evidence type="ECO:0000256" key="10">
    <source>
        <dbReference type="ARBA" id="ARBA00023027"/>
    </source>
</evidence>
<dbReference type="RefSeq" id="WP_198476058.1">
    <property type="nucleotide sequence ID" value="NZ_JADGMQ010000004.1"/>
</dbReference>
<dbReference type="EMBL" id="JADGMQ010000004">
    <property type="protein sequence ID" value="MBI1620646.1"/>
    <property type="molecule type" value="Genomic_DNA"/>
</dbReference>
<keyword evidence="23" id="KW-1185">Reference proteome</keyword>
<evidence type="ECO:0000256" key="15">
    <source>
        <dbReference type="ARBA" id="ARBA00048238"/>
    </source>
</evidence>
<feature type="binding site" evidence="18">
    <location>
        <position position="62"/>
    </location>
    <ligand>
        <name>K(+)</name>
        <dbReference type="ChEBI" id="CHEBI:29103"/>
    </ligand>
</feature>
<feature type="binding site" evidence="17">
    <location>
        <position position="439"/>
    </location>
    <ligand>
        <name>(6S)-NADPHX</name>
        <dbReference type="ChEBI" id="CHEBI:64076"/>
    </ligand>
</feature>
<comment type="subunit">
    <text evidence="17">Homotetramer.</text>
</comment>
<evidence type="ECO:0000256" key="6">
    <source>
        <dbReference type="ARBA" id="ARBA00022741"/>
    </source>
</evidence>
<keyword evidence="12 17" id="KW-0456">Lyase</keyword>
<comment type="function">
    <text evidence="14 19">Bifunctional enzyme that catalyzes the epimerization of the S- and R-forms of NAD(P)HX and the dehydration of the S-form of NAD(P)HX at the expense of ADP, which is converted to AMP. This allows the repair of both epimers of NAD(P)HX, a damaged form of NAD(P)H that is a result of enzymatic or heat-dependent hydration.</text>
</comment>
<comment type="similarity">
    <text evidence="18">Belongs to the NnrE/AIBP family.</text>
</comment>
<evidence type="ECO:0000256" key="17">
    <source>
        <dbReference type="HAMAP-Rule" id="MF_01965"/>
    </source>
</evidence>
<dbReference type="PANTHER" id="PTHR12592:SF0">
    <property type="entry name" value="ATP-DEPENDENT (S)-NAD(P)H-HYDRATE DEHYDRATASE"/>
    <property type="match status" value="1"/>
</dbReference>
<dbReference type="PROSITE" id="PS51385">
    <property type="entry name" value="YJEF_N"/>
    <property type="match status" value="1"/>
</dbReference>
<keyword evidence="7 17" id="KW-0067">ATP-binding</keyword>
<dbReference type="EC" id="5.1.99.6" evidence="19"/>
<evidence type="ECO:0000256" key="7">
    <source>
        <dbReference type="ARBA" id="ARBA00022840"/>
    </source>
</evidence>
<dbReference type="HAMAP" id="MF_01965">
    <property type="entry name" value="NADHX_dehydratase"/>
    <property type="match status" value="1"/>
</dbReference>
<dbReference type="PIRSF" id="PIRSF017184">
    <property type="entry name" value="Nnr"/>
    <property type="match status" value="1"/>
</dbReference>
<feature type="binding site" evidence="18">
    <location>
        <begin position="125"/>
        <end position="131"/>
    </location>
    <ligand>
        <name>(6S)-NADPHX</name>
        <dbReference type="ChEBI" id="CHEBI:64076"/>
    </ligand>
</feature>
<feature type="binding site" evidence="18">
    <location>
        <position position="121"/>
    </location>
    <ligand>
        <name>K(+)</name>
        <dbReference type="ChEBI" id="CHEBI:29103"/>
    </ligand>
</feature>
<dbReference type="InterPro" id="IPR004443">
    <property type="entry name" value="YjeF_N_dom"/>
</dbReference>
<evidence type="ECO:0000256" key="2">
    <source>
        <dbReference type="ARBA" id="ARBA00000909"/>
    </source>
</evidence>
<feature type="binding site" evidence="18">
    <location>
        <position position="154"/>
    </location>
    <ligand>
        <name>(6S)-NADPHX</name>
        <dbReference type="ChEBI" id="CHEBI:64076"/>
    </ligand>
</feature>
<comment type="caution">
    <text evidence="18">Lacks conserved residue(s) required for the propagation of feature annotation.</text>
</comment>
<comment type="catalytic activity">
    <reaction evidence="15 17 19">
        <text>(6S)-NADHX + ADP = AMP + phosphate + NADH + H(+)</text>
        <dbReference type="Rhea" id="RHEA:32223"/>
        <dbReference type="ChEBI" id="CHEBI:15378"/>
        <dbReference type="ChEBI" id="CHEBI:43474"/>
        <dbReference type="ChEBI" id="CHEBI:57945"/>
        <dbReference type="ChEBI" id="CHEBI:64074"/>
        <dbReference type="ChEBI" id="CHEBI:456215"/>
        <dbReference type="ChEBI" id="CHEBI:456216"/>
        <dbReference type="EC" id="4.2.1.136"/>
    </reaction>
</comment>
<evidence type="ECO:0000256" key="9">
    <source>
        <dbReference type="ARBA" id="ARBA00022958"/>
    </source>
</evidence>
<comment type="cofactor">
    <cofactor evidence="17">
        <name>Mg(2+)</name>
        <dbReference type="ChEBI" id="CHEBI:18420"/>
    </cofactor>
</comment>
<feature type="binding site" evidence="18">
    <location>
        <position position="157"/>
    </location>
    <ligand>
        <name>K(+)</name>
        <dbReference type="ChEBI" id="CHEBI:29103"/>
    </ligand>
</feature>
<dbReference type="InterPro" id="IPR036652">
    <property type="entry name" value="YjeF_N_dom_sf"/>
</dbReference>
<evidence type="ECO:0000256" key="18">
    <source>
        <dbReference type="HAMAP-Rule" id="MF_01966"/>
    </source>
</evidence>
<evidence type="ECO:0000313" key="23">
    <source>
        <dbReference type="Proteomes" id="UP000601789"/>
    </source>
</evidence>
<feature type="binding site" evidence="18">
    <location>
        <begin position="61"/>
        <end position="65"/>
    </location>
    <ligand>
        <name>(6S)-NADPHX</name>
        <dbReference type="ChEBI" id="CHEBI:64076"/>
    </ligand>
</feature>
<comment type="similarity">
    <text evidence="4 19">In the C-terminal section; belongs to the NnrD/CARKD family.</text>
</comment>
<feature type="domain" description="YjeF C-terminal" evidence="20">
    <location>
        <begin position="221"/>
        <end position="493"/>
    </location>
</feature>
<evidence type="ECO:0000256" key="13">
    <source>
        <dbReference type="ARBA" id="ARBA00023268"/>
    </source>
</evidence>
<comment type="function">
    <text evidence="17">Catalyzes the dehydration of the S-form of NAD(P)HX at the expense of ADP, which is converted to AMP. Together with NAD(P)HX epimerase, which catalyzes the epimerization of the S- and R-forms, the enzyme allows the repair of both epimers of NAD(P)HX, a damaged form of NAD(P)H that is a result of enzymatic or heat-dependent hydration.</text>
</comment>
<dbReference type="SUPFAM" id="SSF64153">
    <property type="entry name" value="YjeF N-terminal domain-like"/>
    <property type="match status" value="1"/>
</dbReference>
<dbReference type="Pfam" id="PF03853">
    <property type="entry name" value="YjeF_N"/>
    <property type="match status" value="1"/>
</dbReference>
<dbReference type="SUPFAM" id="SSF53613">
    <property type="entry name" value="Ribokinase-like"/>
    <property type="match status" value="1"/>
</dbReference>
<dbReference type="InterPro" id="IPR017953">
    <property type="entry name" value="Carbohydrate_kinase_pred_CS"/>
</dbReference>
<feature type="binding site" evidence="17">
    <location>
        <begin position="409"/>
        <end position="413"/>
    </location>
    <ligand>
        <name>AMP</name>
        <dbReference type="ChEBI" id="CHEBI:456215"/>
    </ligand>
</feature>
<comment type="catalytic activity">
    <reaction evidence="2 18 19">
        <text>(6R)-NADPHX = (6S)-NADPHX</text>
        <dbReference type="Rhea" id="RHEA:32227"/>
        <dbReference type="ChEBI" id="CHEBI:64076"/>
        <dbReference type="ChEBI" id="CHEBI:64077"/>
        <dbReference type="EC" id="5.1.99.6"/>
    </reaction>
</comment>
<evidence type="ECO:0000256" key="8">
    <source>
        <dbReference type="ARBA" id="ARBA00022857"/>
    </source>
</evidence>
<evidence type="ECO:0000256" key="1">
    <source>
        <dbReference type="ARBA" id="ARBA00000013"/>
    </source>
</evidence>
<proteinExistence type="inferred from homology"/>
<keyword evidence="6 17" id="KW-0547">Nucleotide-binding</keyword>
<evidence type="ECO:0000259" key="20">
    <source>
        <dbReference type="PROSITE" id="PS51383"/>
    </source>
</evidence>
<feature type="binding site" evidence="17">
    <location>
        <position position="375"/>
    </location>
    <ligand>
        <name>(6S)-NADPHX</name>
        <dbReference type="ChEBI" id="CHEBI:64076"/>
    </ligand>
</feature>
<comment type="catalytic activity">
    <reaction evidence="1 18 19">
        <text>(6R)-NADHX = (6S)-NADHX</text>
        <dbReference type="Rhea" id="RHEA:32215"/>
        <dbReference type="ChEBI" id="CHEBI:64074"/>
        <dbReference type="ChEBI" id="CHEBI:64075"/>
        <dbReference type="EC" id="5.1.99.6"/>
    </reaction>
</comment>
<comment type="function">
    <text evidence="18">Catalyzes the epimerization of the S- and R-forms of NAD(P)HX, a damaged form of NAD(P)H that is a result of enzymatic or heat-dependent hydration. This is a prerequisite for the S-specific NAD(P)H-hydrate dehydratase to allow the repair of both epimers of NAD(P)HX.</text>
</comment>
<comment type="cofactor">
    <cofactor evidence="18 19">
        <name>K(+)</name>
        <dbReference type="ChEBI" id="CHEBI:29103"/>
    </cofactor>
    <text evidence="18 19">Binds 1 potassium ion per subunit.</text>
</comment>
<accession>A0ABS0SBK6</accession>
<dbReference type="InterPro" id="IPR029056">
    <property type="entry name" value="Ribokinase-like"/>
</dbReference>
<evidence type="ECO:0000256" key="5">
    <source>
        <dbReference type="ARBA" id="ARBA00022723"/>
    </source>
</evidence>
<evidence type="ECO:0000256" key="3">
    <source>
        <dbReference type="ARBA" id="ARBA00006001"/>
    </source>
</evidence>
<evidence type="ECO:0000313" key="22">
    <source>
        <dbReference type="EMBL" id="MBI1620646.1"/>
    </source>
</evidence>
<comment type="catalytic activity">
    <reaction evidence="16 17 19">
        <text>(6S)-NADPHX + ADP = AMP + phosphate + NADPH + H(+)</text>
        <dbReference type="Rhea" id="RHEA:32235"/>
        <dbReference type="ChEBI" id="CHEBI:15378"/>
        <dbReference type="ChEBI" id="CHEBI:43474"/>
        <dbReference type="ChEBI" id="CHEBI:57783"/>
        <dbReference type="ChEBI" id="CHEBI:64076"/>
        <dbReference type="ChEBI" id="CHEBI:456215"/>
        <dbReference type="ChEBI" id="CHEBI:456216"/>
        <dbReference type="EC" id="4.2.1.136"/>
    </reaction>
</comment>
<dbReference type="Gene3D" id="3.40.50.10260">
    <property type="entry name" value="YjeF N-terminal domain"/>
    <property type="match status" value="1"/>
</dbReference>
<dbReference type="HAMAP" id="MF_01966">
    <property type="entry name" value="NADHX_epimerase"/>
    <property type="match status" value="1"/>
</dbReference>
<dbReference type="Pfam" id="PF01256">
    <property type="entry name" value="Carb_kinase"/>
    <property type="match status" value="1"/>
</dbReference>
<protein>
    <recommendedName>
        <fullName evidence="19">Bifunctional NAD(P)H-hydrate repair enzyme</fullName>
    </recommendedName>
    <alternativeName>
        <fullName evidence="19">Nicotinamide nucleotide repair protein</fullName>
    </alternativeName>
    <domain>
        <recommendedName>
            <fullName evidence="19">ADP-dependent (S)-NAD(P)H-hydrate dehydratase</fullName>
            <ecNumber evidence="19">4.2.1.136</ecNumber>
        </recommendedName>
        <alternativeName>
            <fullName evidence="19">ADP-dependent NAD(P)HX dehydratase</fullName>
        </alternativeName>
    </domain>
    <domain>
        <recommendedName>
            <fullName evidence="19">NAD(P)H-hydrate epimerase</fullName>
            <ecNumber evidence="19">5.1.99.6</ecNumber>
        </recommendedName>
    </domain>
</protein>
<keyword evidence="9 18" id="KW-0630">Potassium</keyword>
<dbReference type="NCBIfam" id="TIGR00196">
    <property type="entry name" value="yjeF_cterm"/>
    <property type="match status" value="1"/>
</dbReference>
<feature type="binding site" evidence="17">
    <location>
        <position position="256"/>
    </location>
    <ligand>
        <name>(6S)-NADPHX</name>
        <dbReference type="ChEBI" id="CHEBI:64076"/>
    </ligand>
</feature>
<name>A0ABS0SBK6_9HYPH</name>
<sequence length="500" mass="52060">MSNSLVLLTPSQMAEADRLTISSGAVDGYGLMKRAGQTIVSELLRRYPHCNGFDVLCGPGNNGGDGYVVARLLVEMGVMVRLFAHGSPRPGSDAEKAVQDCPIGAQSLSQFSVLQGHAIVDAIYGAGLSRPLDDAVSRVAKECRNADVAVISVDLPTGVSGADGQVLGDAFAADLTITFFRLKPGHLLEPGRELCGETIVANIGIPDSVLGPIAPRNWINQPPLWRGDFPKPRRNQHKYSRGHATVFSGGAFSTGAARLAALGAARAGAGATTIYSPASAIAVNAAQLTSIMLAKVDTVDDLEEVISARAPDAFVLGPGFGLRRPIREFAISILQRGGGGTLVMDADAITAFRDEPAALFTAIKGSERAVVLTPHEGEFSRLFPDLIGKVRLERAGEAARVSGAVIVLKGPDTIIASPDGRIAINANGNPWLATAGSGDVLAGVIAGLAAQKMPLWEATCAGVWLHAEAATRFGPGLIADDLPGLLPPLLAELLEVDQLL</sequence>
<comment type="similarity">
    <text evidence="17">Belongs to the NnrD/CARKD family.</text>
</comment>
<keyword evidence="13" id="KW-0511">Multifunctional enzyme</keyword>
<dbReference type="InterPro" id="IPR000631">
    <property type="entry name" value="CARKD"/>
</dbReference>
<evidence type="ECO:0000256" key="11">
    <source>
        <dbReference type="ARBA" id="ARBA00023235"/>
    </source>
</evidence>
<evidence type="ECO:0000256" key="16">
    <source>
        <dbReference type="ARBA" id="ARBA00049209"/>
    </source>
</evidence>
<dbReference type="PROSITE" id="PS01050">
    <property type="entry name" value="YJEF_C_2"/>
    <property type="match status" value="1"/>
</dbReference>
<evidence type="ECO:0000256" key="12">
    <source>
        <dbReference type="ARBA" id="ARBA00023239"/>
    </source>
</evidence>
<comment type="similarity">
    <text evidence="3 19">In the N-terminal section; belongs to the NnrE/AIBP family.</text>
</comment>
<evidence type="ECO:0000256" key="4">
    <source>
        <dbReference type="ARBA" id="ARBA00009524"/>
    </source>
</evidence>
<gene>
    <name evidence="17" type="primary">nnrD</name>
    <name evidence="18" type="synonym">nnrE</name>
    <name evidence="22" type="ORF">IOD40_08220</name>
</gene>
<evidence type="ECO:0000256" key="14">
    <source>
        <dbReference type="ARBA" id="ARBA00025153"/>
    </source>
</evidence>